<dbReference type="Gene3D" id="3.90.1720.10">
    <property type="entry name" value="endopeptidase domain like (from Nostoc punctiforme)"/>
    <property type="match status" value="1"/>
</dbReference>
<proteinExistence type="predicted"/>
<reference evidence="1" key="1">
    <citation type="submission" date="2018-06" db="EMBL/GenBank/DDBJ databases">
        <authorList>
            <person name="Zhirakovskaya E."/>
        </authorList>
    </citation>
    <scope>NUCLEOTIDE SEQUENCE</scope>
</reference>
<dbReference type="SUPFAM" id="SSF54001">
    <property type="entry name" value="Cysteine proteinases"/>
    <property type="match status" value="1"/>
</dbReference>
<evidence type="ECO:0000313" key="1">
    <source>
        <dbReference type="EMBL" id="VAW59267.1"/>
    </source>
</evidence>
<feature type="non-terminal residue" evidence="1">
    <location>
        <position position="1"/>
    </location>
</feature>
<protein>
    <submittedName>
        <fullName evidence="1">Uncharacterized protein</fullName>
    </submittedName>
</protein>
<dbReference type="InterPro" id="IPR038765">
    <property type="entry name" value="Papain-like_cys_pep_sf"/>
</dbReference>
<name>A0A3B0X8L2_9ZZZZ</name>
<dbReference type="AlphaFoldDB" id="A0A3B0X8L2"/>
<sequence>DLVSRYGHVAVIRQPDAWAGVDRISALKLFIDKVVDNKAKYNFNGILKFKDRKEYHEANIYEKLNAFFTGNLAPASTNKHQYFCSEFVCDCFIAVGFIQPSAAVLYQSDTYSPGDLSKDPTFGIFWGYLTNDKGYQVSESDQFYYATTYDVIFGA</sequence>
<organism evidence="1">
    <name type="scientific">hydrothermal vent metagenome</name>
    <dbReference type="NCBI Taxonomy" id="652676"/>
    <lineage>
        <taxon>unclassified sequences</taxon>
        <taxon>metagenomes</taxon>
        <taxon>ecological metagenomes</taxon>
    </lineage>
</organism>
<gene>
    <name evidence="1" type="ORF">MNBD_GAMMA08-478</name>
</gene>
<dbReference type="EMBL" id="UOFH01000067">
    <property type="protein sequence ID" value="VAW59267.1"/>
    <property type="molecule type" value="Genomic_DNA"/>
</dbReference>
<accession>A0A3B0X8L2</accession>